<organism evidence="2 3">
    <name type="scientific">Bifidobacterium adolescentis</name>
    <dbReference type="NCBI Taxonomy" id="1680"/>
    <lineage>
        <taxon>Bacteria</taxon>
        <taxon>Bacillati</taxon>
        <taxon>Actinomycetota</taxon>
        <taxon>Actinomycetes</taxon>
        <taxon>Bifidobacteriales</taxon>
        <taxon>Bifidobacteriaceae</taxon>
        <taxon>Bifidobacterium</taxon>
    </lineage>
</organism>
<name>A0A1X2YQW8_BIFAD</name>
<dbReference type="AlphaFoldDB" id="A0A1X2YQW8"/>
<evidence type="ECO:0000313" key="3">
    <source>
        <dbReference type="Proteomes" id="UP000193377"/>
    </source>
</evidence>
<dbReference type="EMBL" id="LNKD01000009">
    <property type="protein sequence ID" value="OSG84559.1"/>
    <property type="molecule type" value="Genomic_DNA"/>
</dbReference>
<evidence type="ECO:0000313" key="2">
    <source>
        <dbReference type="EMBL" id="OSG84559.1"/>
    </source>
</evidence>
<protein>
    <submittedName>
        <fullName evidence="2">HicB</fullName>
    </submittedName>
</protein>
<proteinExistence type="predicted"/>
<dbReference type="RefSeq" id="WP_085393649.1">
    <property type="nucleotide sequence ID" value="NZ_LNKD01000009.1"/>
</dbReference>
<feature type="region of interest" description="Disordered" evidence="1">
    <location>
        <begin position="55"/>
        <end position="80"/>
    </location>
</feature>
<evidence type="ECO:0000256" key="1">
    <source>
        <dbReference type="SAM" id="MobiDB-lite"/>
    </source>
</evidence>
<sequence length="115" mass="13220">MGNPTNHYTYKIEWSDEDEEWVGTVLELPNLSWLDKTPDQALNGIQQVARECVDDMTKQGKEPPIPLSDRYRSNQSTDVPNKETISAMREAKRVAKDEHTRGYRDMNALFAHLNA</sequence>
<dbReference type="InterPro" id="IPR035069">
    <property type="entry name" value="TTHA1013/TTHA0281-like"/>
</dbReference>
<gene>
    <name evidence="2" type="ORF">B0487_2223</name>
</gene>
<dbReference type="Proteomes" id="UP000193377">
    <property type="component" value="Unassembled WGS sequence"/>
</dbReference>
<dbReference type="SUPFAM" id="SSF143100">
    <property type="entry name" value="TTHA1013/TTHA0281-like"/>
    <property type="match status" value="1"/>
</dbReference>
<accession>A0A1X2YQW8</accession>
<reference evidence="2 3" key="1">
    <citation type="journal article" date="2016" name="Sci. Rep.">
        <title>Evaluation of genetic diversity among strains of the human gut commensal Bifidobacterium adolescentis.</title>
        <authorList>
            <person name="Duranti S."/>
            <person name="Milani C."/>
            <person name="Lugli G.A."/>
            <person name="Mancabelli L."/>
            <person name="Turroni F."/>
            <person name="Ferrario C."/>
            <person name="Mangifesta M."/>
            <person name="Viappiani A."/>
            <person name="Sanchez B."/>
            <person name="Margolles A."/>
            <person name="van Sinderen D."/>
            <person name="Ventura M."/>
        </authorList>
    </citation>
    <scope>NUCLEOTIDE SEQUENCE [LARGE SCALE GENOMIC DNA]</scope>
    <source>
        <strain evidence="2 3">487B</strain>
    </source>
</reference>
<comment type="caution">
    <text evidence="2">The sequence shown here is derived from an EMBL/GenBank/DDBJ whole genome shotgun (WGS) entry which is preliminary data.</text>
</comment>